<evidence type="ECO:0000259" key="2">
    <source>
        <dbReference type="Pfam" id="PF13439"/>
    </source>
</evidence>
<feature type="domain" description="Glycosyltransferase subfamily 4-like N-terminal" evidence="2">
    <location>
        <begin position="34"/>
        <end position="183"/>
    </location>
</feature>
<dbReference type="InterPro" id="IPR028098">
    <property type="entry name" value="Glyco_trans_4-like_N"/>
</dbReference>
<dbReference type="CDD" id="cd03801">
    <property type="entry name" value="GT4_PimA-like"/>
    <property type="match status" value="1"/>
</dbReference>
<gene>
    <name evidence="3" type="ORF">D1627_15720</name>
</gene>
<keyword evidence="4" id="KW-1185">Reference proteome</keyword>
<dbReference type="EMBL" id="QWGE01000005">
    <property type="protein sequence ID" value="RIJ34365.1"/>
    <property type="molecule type" value="Genomic_DNA"/>
</dbReference>
<feature type="domain" description="Glycosyl transferase family 1" evidence="1">
    <location>
        <begin position="194"/>
        <end position="355"/>
    </location>
</feature>
<dbReference type="InterPro" id="IPR001296">
    <property type="entry name" value="Glyco_trans_1"/>
</dbReference>
<accession>A0A399RY90</accession>
<dbReference type="SUPFAM" id="SSF53756">
    <property type="entry name" value="UDP-Glycosyltransferase/glycogen phosphorylase"/>
    <property type="match status" value="1"/>
</dbReference>
<dbReference type="Proteomes" id="UP000266005">
    <property type="component" value="Unassembled WGS sequence"/>
</dbReference>
<dbReference type="Pfam" id="PF13439">
    <property type="entry name" value="Glyco_transf_4"/>
    <property type="match status" value="1"/>
</dbReference>
<evidence type="ECO:0000313" key="4">
    <source>
        <dbReference type="Proteomes" id="UP000266005"/>
    </source>
</evidence>
<dbReference type="AlphaFoldDB" id="A0A399RY90"/>
<evidence type="ECO:0000259" key="1">
    <source>
        <dbReference type="Pfam" id="PF00534"/>
    </source>
</evidence>
<dbReference type="GO" id="GO:0016757">
    <property type="term" value="F:glycosyltransferase activity"/>
    <property type="evidence" value="ECO:0007669"/>
    <property type="project" value="InterPro"/>
</dbReference>
<name>A0A399RY90_9BACT</name>
<sequence length="400" mass="45178">MTIGICGPIDLTLLDWEFRGQNLPVTNAFPLPTHFINALLHRGYDVVAYTNSPVIDKPMVLEGKHLKVCIAQQLPQPGRRFFQFEVKELQKQIQQHPCDFISAFWSYEYAWAALRTGIPTVVSLHDVALQILLQHRDMFRLVRWAINYIVVTKSSHLIANSSYTYNMLDKGTRRKTKTINNFYPAELEEQLSLPAQKENYIVSVGMGFSNRKNFSTALHAFAQVRKKHPELEYHMLGAGMEPGGEAQQYAREHGIEDGVKFLGVQPYETVLQKITYAKALLHPAREESFGMVLLEAMVALTPVIGGEASGYVPTLLDGGKAGMLCDINSPEAIADCVLRLVDDKQLSHRITQHAYAFARDNYSEDVIVEEHLAYYAQILGRPLKPRRNRERSHNDAIVGA</sequence>
<dbReference type="PANTHER" id="PTHR12526">
    <property type="entry name" value="GLYCOSYLTRANSFERASE"/>
    <property type="match status" value="1"/>
</dbReference>
<keyword evidence="3" id="KW-0808">Transferase</keyword>
<dbReference type="RefSeq" id="WP_119433225.1">
    <property type="nucleotide sequence ID" value="NZ_QWGE01000005.1"/>
</dbReference>
<comment type="caution">
    <text evidence="3">The sequence shown here is derived from an EMBL/GenBank/DDBJ whole genome shotgun (WGS) entry which is preliminary data.</text>
</comment>
<organism evidence="3 4">
    <name type="scientific">Pontibacter oryzae</name>
    <dbReference type="NCBI Taxonomy" id="2304593"/>
    <lineage>
        <taxon>Bacteria</taxon>
        <taxon>Pseudomonadati</taxon>
        <taxon>Bacteroidota</taxon>
        <taxon>Cytophagia</taxon>
        <taxon>Cytophagales</taxon>
        <taxon>Hymenobacteraceae</taxon>
        <taxon>Pontibacter</taxon>
    </lineage>
</organism>
<reference evidence="4" key="1">
    <citation type="submission" date="2018-08" db="EMBL/GenBank/DDBJ databases">
        <title>Mucilaginibacter sp. MYSH2.</title>
        <authorList>
            <person name="Seo T."/>
        </authorList>
    </citation>
    <scope>NUCLEOTIDE SEQUENCE [LARGE SCALE GENOMIC DNA]</scope>
    <source>
        <strain evidence="4">KIRAN</strain>
    </source>
</reference>
<dbReference type="OrthoDB" id="9811239at2"/>
<dbReference type="Gene3D" id="3.40.50.2000">
    <property type="entry name" value="Glycogen Phosphorylase B"/>
    <property type="match status" value="2"/>
</dbReference>
<dbReference type="Pfam" id="PF00534">
    <property type="entry name" value="Glycos_transf_1"/>
    <property type="match status" value="1"/>
</dbReference>
<evidence type="ECO:0000313" key="3">
    <source>
        <dbReference type="EMBL" id="RIJ34365.1"/>
    </source>
</evidence>
<proteinExistence type="predicted"/>
<protein>
    <submittedName>
        <fullName evidence="3">Glycosyltransferase</fullName>
    </submittedName>
</protein>